<reference evidence="3 4" key="1">
    <citation type="submission" date="2019-02" db="EMBL/GenBank/DDBJ databases">
        <title>Deep-cultivation of Planctomycetes and their phenomic and genomic characterization uncovers novel biology.</title>
        <authorList>
            <person name="Wiegand S."/>
            <person name="Jogler M."/>
            <person name="Boedeker C."/>
            <person name="Pinto D."/>
            <person name="Vollmers J."/>
            <person name="Rivas-Marin E."/>
            <person name="Kohn T."/>
            <person name="Peeters S.H."/>
            <person name="Heuer A."/>
            <person name="Rast P."/>
            <person name="Oberbeckmann S."/>
            <person name="Bunk B."/>
            <person name="Jeske O."/>
            <person name="Meyerdierks A."/>
            <person name="Storesund J.E."/>
            <person name="Kallscheuer N."/>
            <person name="Luecker S."/>
            <person name="Lage O.M."/>
            <person name="Pohl T."/>
            <person name="Merkel B.J."/>
            <person name="Hornburger P."/>
            <person name="Mueller R.-W."/>
            <person name="Bruemmer F."/>
            <person name="Labrenz M."/>
            <person name="Spormann A.M."/>
            <person name="Op Den Camp H."/>
            <person name="Overmann J."/>
            <person name="Amann R."/>
            <person name="Jetten M.S.M."/>
            <person name="Mascher T."/>
            <person name="Medema M.H."/>
            <person name="Devos D.P."/>
            <person name="Kaster A.-K."/>
            <person name="Ovreas L."/>
            <person name="Rohde M."/>
            <person name="Galperin M.Y."/>
            <person name="Jogler C."/>
        </authorList>
    </citation>
    <scope>NUCLEOTIDE SEQUENCE [LARGE SCALE GENOMIC DNA]</scope>
    <source>
        <strain evidence="3 4">Mal64</strain>
    </source>
</reference>
<feature type="domain" description="Histidine kinase/HSP90-like ATPase" evidence="2">
    <location>
        <begin position="17"/>
        <end position="134"/>
    </location>
</feature>
<name>A0A5C5ZWN8_9BACT</name>
<dbReference type="Pfam" id="PF13581">
    <property type="entry name" value="HATPase_c_2"/>
    <property type="match status" value="1"/>
</dbReference>
<dbReference type="SUPFAM" id="SSF55874">
    <property type="entry name" value="ATPase domain of HSP90 chaperone/DNA topoisomerase II/histidine kinase"/>
    <property type="match status" value="1"/>
</dbReference>
<accession>A0A5C5ZWN8</accession>
<dbReference type="PANTHER" id="PTHR35526:SF3">
    <property type="entry name" value="ANTI-SIGMA-F FACTOR RSBW"/>
    <property type="match status" value="1"/>
</dbReference>
<gene>
    <name evidence="3" type="ORF">Mal64_10880</name>
</gene>
<dbReference type="InterPro" id="IPR050267">
    <property type="entry name" value="Anti-sigma-factor_SerPK"/>
</dbReference>
<dbReference type="Gene3D" id="3.30.565.10">
    <property type="entry name" value="Histidine kinase-like ATPase, C-terminal domain"/>
    <property type="match status" value="1"/>
</dbReference>
<dbReference type="PANTHER" id="PTHR35526">
    <property type="entry name" value="ANTI-SIGMA-F FACTOR RSBW-RELATED"/>
    <property type="match status" value="1"/>
</dbReference>
<proteinExistence type="predicted"/>
<evidence type="ECO:0000313" key="4">
    <source>
        <dbReference type="Proteomes" id="UP000315440"/>
    </source>
</evidence>
<protein>
    <submittedName>
        <fullName evidence="3">Anti-sigma F factor</fullName>
    </submittedName>
</protein>
<dbReference type="GO" id="GO:0004674">
    <property type="term" value="F:protein serine/threonine kinase activity"/>
    <property type="evidence" value="ECO:0007669"/>
    <property type="project" value="UniProtKB-KW"/>
</dbReference>
<dbReference type="OrthoDB" id="9792240at2"/>
<sequence>MSEEWTWSIESEFPSTLGAHLPVLEEVLRRIADLGWEGRDYFGVQMTLEESLTNAIRHGNEADPSKTVRVSCKASPERFWLRVEDEGEGFNEEDVPDCREESRLERLGGRGMLLIHAYMEEVHLNDCGNVITVQTHRGYEGPSDI</sequence>
<organism evidence="3 4">
    <name type="scientific">Pseudobythopirellula maris</name>
    <dbReference type="NCBI Taxonomy" id="2527991"/>
    <lineage>
        <taxon>Bacteria</taxon>
        <taxon>Pseudomonadati</taxon>
        <taxon>Planctomycetota</taxon>
        <taxon>Planctomycetia</taxon>
        <taxon>Pirellulales</taxon>
        <taxon>Lacipirellulaceae</taxon>
        <taxon>Pseudobythopirellula</taxon>
    </lineage>
</organism>
<keyword evidence="1" id="KW-0723">Serine/threonine-protein kinase</keyword>
<evidence type="ECO:0000259" key="2">
    <source>
        <dbReference type="Pfam" id="PF13581"/>
    </source>
</evidence>
<dbReference type="Proteomes" id="UP000315440">
    <property type="component" value="Unassembled WGS sequence"/>
</dbReference>
<dbReference type="AlphaFoldDB" id="A0A5C5ZWN8"/>
<comment type="caution">
    <text evidence="3">The sequence shown here is derived from an EMBL/GenBank/DDBJ whole genome shotgun (WGS) entry which is preliminary data.</text>
</comment>
<dbReference type="InterPro" id="IPR003594">
    <property type="entry name" value="HATPase_dom"/>
</dbReference>
<keyword evidence="4" id="KW-1185">Reference proteome</keyword>
<evidence type="ECO:0000256" key="1">
    <source>
        <dbReference type="ARBA" id="ARBA00022527"/>
    </source>
</evidence>
<dbReference type="EMBL" id="SJPQ01000001">
    <property type="protein sequence ID" value="TWT90693.1"/>
    <property type="molecule type" value="Genomic_DNA"/>
</dbReference>
<dbReference type="CDD" id="cd16936">
    <property type="entry name" value="HATPase_RsbW-like"/>
    <property type="match status" value="1"/>
</dbReference>
<dbReference type="RefSeq" id="WP_146397794.1">
    <property type="nucleotide sequence ID" value="NZ_SJPQ01000001.1"/>
</dbReference>
<dbReference type="InterPro" id="IPR036890">
    <property type="entry name" value="HATPase_C_sf"/>
</dbReference>
<keyword evidence="1" id="KW-0808">Transferase</keyword>
<keyword evidence="1" id="KW-0418">Kinase</keyword>
<evidence type="ECO:0000313" key="3">
    <source>
        <dbReference type="EMBL" id="TWT90693.1"/>
    </source>
</evidence>